<sequence length="255" mass="28086">MSIQLAESVLSRPIARDLVELLLRTPDDNRQSWTTRILAENAKLRSFHVSSELIVGETYSVGLFAPDLAVERVNSAMLRLAQMPDESGSISQLLAKLVATVGDTTSYCPTPTMMPSSVVTTKWRQTLLALLATGVAGSSLGLVSADPELRTVLIAVLGTELGLAVNLVSTYLTRRRDNDVEQLLKDRDEADSVIILYLLRRPRTVRELSELTHCATDRMRRNLNRLEGDGVVEKNPGGPRGAQSWQLSKRYSDSP</sequence>
<dbReference type="InterPro" id="IPR036390">
    <property type="entry name" value="WH_DNA-bd_sf"/>
</dbReference>
<dbReference type="RefSeq" id="WP_311559431.1">
    <property type="nucleotide sequence ID" value="NZ_JAVREJ010000023.1"/>
</dbReference>
<evidence type="ECO:0000313" key="3">
    <source>
        <dbReference type="Proteomes" id="UP001183202"/>
    </source>
</evidence>
<evidence type="ECO:0008006" key="4">
    <source>
        <dbReference type="Google" id="ProtNLM"/>
    </source>
</evidence>
<accession>A0ABU2NGP2</accession>
<proteinExistence type="predicted"/>
<dbReference type="Proteomes" id="UP001183202">
    <property type="component" value="Unassembled WGS sequence"/>
</dbReference>
<dbReference type="SUPFAM" id="SSF46785">
    <property type="entry name" value="Winged helix' DNA-binding domain"/>
    <property type="match status" value="1"/>
</dbReference>
<protein>
    <recommendedName>
        <fullName evidence="4">HTH marR-type domain-containing protein</fullName>
    </recommendedName>
</protein>
<keyword evidence="3" id="KW-1185">Reference proteome</keyword>
<reference evidence="3" key="1">
    <citation type="submission" date="2023-07" db="EMBL/GenBank/DDBJ databases">
        <title>30 novel species of actinomycetes from the DSMZ collection.</title>
        <authorList>
            <person name="Nouioui I."/>
        </authorList>
    </citation>
    <scope>NUCLEOTIDE SEQUENCE [LARGE SCALE GENOMIC DNA]</scope>
    <source>
        <strain evidence="3">DSM 45834</strain>
    </source>
</reference>
<feature type="region of interest" description="Disordered" evidence="1">
    <location>
        <begin position="225"/>
        <end position="255"/>
    </location>
</feature>
<name>A0ABU2NGP2_9PSEU</name>
<comment type="caution">
    <text evidence="2">The sequence shown here is derived from an EMBL/GenBank/DDBJ whole genome shotgun (WGS) entry which is preliminary data.</text>
</comment>
<evidence type="ECO:0000313" key="2">
    <source>
        <dbReference type="EMBL" id="MDT0352921.1"/>
    </source>
</evidence>
<organism evidence="2 3">
    <name type="scientific">Pseudonocardia charpentierae</name>
    <dbReference type="NCBI Taxonomy" id="3075545"/>
    <lineage>
        <taxon>Bacteria</taxon>
        <taxon>Bacillati</taxon>
        <taxon>Actinomycetota</taxon>
        <taxon>Actinomycetes</taxon>
        <taxon>Pseudonocardiales</taxon>
        <taxon>Pseudonocardiaceae</taxon>
        <taxon>Pseudonocardia</taxon>
    </lineage>
</organism>
<gene>
    <name evidence="2" type="ORF">RM445_25710</name>
</gene>
<dbReference type="EMBL" id="JAVREJ010000023">
    <property type="protein sequence ID" value="MDT0352921.1"/>
    <property type="molecule type" value="Genomic_DNA"/>
</dbReference>
<evidence type="ECO:0000256" key="1">
    <source>
        <dbReference type="SAM" id="MobiDB-lite"/>
    </source>
</evidence>